<feature type="compositionally biased region" description="Basic and acidic residues" evidence="1">
    <location>
        <begin position="1"/>
        <end position="17"/>
    </location>
</feature>
<reference evidence="2" key="1">
    <citation type="submission" date="2021-02" db="EMBL/GenBank/DDBJ databases">
        <authorList>
            <person name="Nowell W R."/>
        </authorList>
    </citation>
    <scope>NUCLEOTIDE SEQUENCE</scope>
</reference>
<organism evidence="2 3">
    <name type="scientific">Adineta ricciae</name>
    <name type="common">Rotifer</name>
    <dbReference type="NCBI Taxonomy" id="249248"/>
    <lineage>
        <taxon>Eukaryota</taxon>
        <taxon>Metazoa</taxon>
        <taxon>Spiralia</taxon>
        <taxon>Gnathifera</taxon>
        <taxon>Rotifera</taxon>
        <taxon>Eurotatoria</taxon>
        <taxon>Bdelloidea</taxon>
        <taxon>Adinetida</taxon>
        <taxon>Adinetidae</taxon>
        <taxon>Adineta</taxon>
    </lineage>
</organism>
<evidence type="ECO:0000256" key="1">
    <source>
        <dbReference type="SAM" id="MobiDB-lite"/>
    </source>
</evidence>
<dbReference type="EMBL" id="CAJNOJ010000020">
    <property type="protein sequence ID" value="CAF0839987.1"/>
    <property type="molecule type" value="Genomic_DNA"/>
</dbReference>
<dbReference type="AlphaFoldDB" id="A0A813VKL1"/>
<evidence type="ECO:0000313" key="3">
    <source>
        <dbReference type="Proteomes" id="UP000663852"/>
    </source>
</evidence>
<accession>A0A813VKL1</accession>
<proteinExistence type="predicted"/>
<gene>
    <name evidence="2" type="ORF">EDS130_LOCUS6783</name>
</gene>
<dbReference type="OrthoDB" id="9985149at2759"/>
<sequence>MAKLHNFDDVKHKRLAPERYNSNSYRIFGAQDSEEATPPSRQNQTRAPAPFYTESDANALQRQGFESRHDPYAARPVNSNQTAAIRTNFGPNGPMRAAHGERDESRWWDWTHSKSNSSDLVLKQQDERTRGQNGSYQNVFNFGVEEQSQYSRQNSRYSANPKHTRTVGIVPITTLKSDDIESVDPQNVERAPYQQHYVSQTKLDYAKREQQYNAPVSEPPKPMERSRTMPSAKVERAGSMWDLFHPHSDADDQMSVNPRKYQRPLPAIKRNESYNNIWSDPAAYAYNYRPNRDYNQAAMVDQMNIE</sequence>
<dbReference type="Proteomes" id="UP000663852">
    <property type="component" value="Unassembled WGS sequence"/>
</dbReference>
<feature type="region of interest" description="Disordered" evidence="1">
    <location>
        <begin position="1"/>
        <end position="50"/>
    </location>
</feature>
<name>A0A813VKL1_ADIRI</name>
<protein>
    <submittedName>
        <fullName evidence="2">Uncharacterized protein</fullName>
    </submittedName>
</protein>
<evidence type="ECO:0000313" key="2">
    <source>
        <dbReference type="EMBL" id="CAF0839987.1"/>
    </source>
</evidence>
<comment type="caution">
    <text evidence="2">The sequence shown here is derived from an EMBL/GenBank/DDBJ whole genome shotgun (WGS) entry which is preliminary data.</text>
</comment>